<dbReference type="SUPFAM" id="SSF53448">
    <property type="entry name" value="Nucleotide-diphospho-sugar transferases"/>
    <property type="match status" value="1"/>
</dbReference>
<evidence type="ECO:0000256" key="26">
    <source>
        <dbReference type="PIRSR" id="PIRSR607754-4"/>
    </source>
</evidence>
<dbReference type="Proteomes" id="UP000053766">
    <property type="component" value="Unassembled WGS sequence"/>
</dbReference>
<reference evidence="29" key="2">
    <citation type="journal article" date="2016" name="Sci. Rep.">
        <title>Dictyocaulus viviparus genome, variome and transcriptome elucidate lungworm biology and support future intervention.</title>
        <authorList>
            <person name="McNulty S.N."/>
            <person name="Strube C."/>
            <person name="Rosa B.A."/>
            <person name="Martin J.C."/>
            <person name="Tyagi R."/>
            <person name="Choi Y.J."/>
            <person name="Wang Q."/>
            <person name="Hallsworth Pepin K."/>
            <person name="Zhang X."/>
            <person name="Ozersky P."/>
            <person name="Wilson R.K."/>
            <person name="Sternberg P.W."/>
            <person name="Gasser R.B."/>
            <person name="Mitreva M."/>
        </authorList>
    </citation>
    <scope>NUCLEOTIDE SEQUENCE [LARGE SCALE GENOMIC DNA]</scope>
    <source>
        <strain evidence="29">HannoverDv2000</strain>
    </source>
</reference>
<dbReference type="PANTHER" id="PTHR12871">
    <property type="entry name" value="BETA-1,2-N-ACETYLGLUCOSAMINYLTRANSFERASE II"/>
    <property type="match status" value="1"/>
</dbReference>
<evidence type="ECO:0000313" key="29">
    <source>
        <dbReference type="Proteomes" id="UP000053766"/>
    </source>
</evidence>
<dbReference type="GO" id="GO:0008455">
    <property type="term" value="F:alpha-1,6-mannosylglycoprotein 2-beta-N-acetylglucosaminyltransferase activity"/>
    <property type="evidence" value="ECO:0007669"/>
    <property type="project" value="UniProtKB-EC"/>
</dbReference>
<evidence type="ECO:0000256" key="9">
    <source>
        <dbReference type="ARBA" id="ARBA00022692"/>
    </source>
</evidence>
<evidence type="ECO:0000256" key="12">
    <source>
        <dbReference type="ARBA" id="ARBA00022989"/>
    </source>
</evidence>
<evidence type="ECO:0000256" key="27">
    <source>
        <dbReference type="SAM" id="Phobius"/>
    </source>
</evidence>
<feature type="disulfide bond" evidence="25">
    <location>
        <begin position="284"/>
        <end position="287"/>
    </location>
</feature>
<evidence type="ECO:0000256" key="25">
    <source>
        <dbReference type="PIRSR" id="PIRSR607754-3"/>
    </source>
</evidence>
<evidence type="ECO:0000256" key="15">
    <source>
        <dbReference type="ARBA" id="ARBA00023157"/>
    </source>
</evidence>
<feature type="binding site" evidence="24">
    <location>
        <position position="400"/>
    </location>
    <ligand>
        <name>Mn(2+)</name>
        <dbReference type="ChEBI" id="CHEBI:29035"/>
    </ligand>
</feature>
<evidence type="ECO:0000256" key="4">
    <source>
        <dbReference type="ARBA" id="ARBA00011011"/>
    </source>
</evidence>
<name>A0A0D8XJW0_DICVI</name>
<evidence type="ECO:0000313" key="28">
    <source>
        <dbReference type="EMBL" id="KJH42611.1"/>
    </source>
</evidence>
<keyword evidence="11" id="KW-0735">Signal-anchor</keyword>
<keyword evidence="7 28" id="KW-0328">Glycosyltransferase</keyword>
<proteinExistence type="inferred from homology"/>
<reference evidence="28 29" key="1">
    <citation type="submission" date="2013-11" db="EMBL/GenBank/DDBJ databases">
        <title>Draft genome of the bovine lungworm Dictyocaulus viviparus.</title>
        <authorList>
            <person name="Mitreva M."/>
        </authorList>
    </citation>
    <scope>NUCLEOTIDE SEQUENCE [LARGE SCALE GENOMIC DNA]</scope>
    <source>
        <strain evidence="28 29">HannoverDv2000</strain>
    </source>
</reference>
<dbReference type="OrthoDB" id="6019616at2759"/>
<accession>A0A0D8XJW0</accession>
<keyword evidence="29" id="KW-1185">Reference proteome</keyword>
<evidence type="ECO:0000256" key="2">
    <source>
        <dbReference type="ARBA" id="ARBA00004323"/>
    </source>
</evidence>
<gene>
    <name evidence="28" type="ORF">DICVIV_11397</name>
</gene>
<comment type="subcellular location">
    <subcellularLocation>
        <location evidence="2">Golgi apparatus membrane</location>
        <topology evidence="2">Single-pass type II membrane protein</topology>
    </subcellularLocation>
</comment>
<keyword evidence="15 25" id="KW-1015">Disulfide bond</keyword>
<evidence type="ECO:0000256" key="23">
    <source>
        <dbReference type="PIRSR" id="PIRSR607754-1"/>
    </source>
</evidence>
<feature type="disulfide bond" evidence="25">
    <location>
        <begin position="336"/>
        <end position="383"/>
    </location>
</feature>
<evidence type="ECO:0000256" key="1">
    <source>
        <dbReference type="ARBA" id="ARBA00001936"/>
    </source>
</evidence>
<dbReference type="GO" id="GO:0009312">
    <property type="term" value="P:oligosaccharide biosynthetic process"/>
    <property type="evidence" value="ECO:0007669"/>
    <property type="project" value="InterPro"/>
</dbReference>
<evidence type="ECO:0000256" key="17">
    <source>
        <dbReference type="ARBA" id="ARBA00023211"/>
    </source>
</evidence>
<keyword evidence="10 24" id="KW-0479">Metal-binding</keyword>
<comment type="catalytic activity">
    <reaction evidence="22">
        <text>an N(4)-{beta-D-GlcNAc-(1-&gt;2)-alpha-D-Man-(1-&gt;3)-[alpha-D-Man-(1-&gt;6)]-beta-D-Man-(1-&gt;4)-beta-D-GlcNAc-(1-&gt;4)-beta-D-GlcNAc}-L-asparaginyl-[protein] + UDP-N-acetyl-alpha-D-glucosamine = N(4)-{beta-D-GlcNAc-(1-&gt;2)-alpha-D-Man-(1-&gt;3)-[beta-D-GlcNAc-(1-&gt;2)-alpha-D-Man-(1-&gt;6)]-beta-D-Man-(1-&gt;4)-beta-D-GlcNAc-(1-&gt;4)-beta-D-GlcNAc}-L-asparaginyl-[protein] + UDP + H(+)</text>
        <dbReference type="Rhea" id="RHEA:12941"/>
        <dbReference type="Rhea" id="RHEA-COMP:13526"/>
        <dbReference type="Rhea" id="RHEA-COMP:14369"/>
        <dbReference type="ChEBI" id="CHEBI:15378"/>
        <dbReference type="ChEBI" id="CHEBI:57705"/>
        <dbReference type="ChEBI" id="CHEBI:58223"/>
        <dbReference type="ChEBI" id="CHEBI:60615"/>
        <dbReference type="ChEBI" id="CHEBI:60651"/>
        <dbReference type="EC" id="2.4.1.143"/>
    </reaction>
</comment>
<dbReference type="UniPathway" id="UPA00378"/>
<evidence type="ECO:0000256" key="3">
    <source>
        <dbReference type="ARBA" id="ARBA00004922"/>
    </source>
</evidence>
<sequence>MFYRRSHRILNIIISICLIGFLVVVLKGPSTDSVLLQIPSFPSPLDTLRTIKEMEDDSLNDSISDYGGESDLAPWPFHSSYANMTISGEEIVLSVDFLNENFDLLNLAKFGPVENVKIVIVIQVHNRPNYLAYLINSLRHAKGIEETLLVFSHDINVTPVNEMIRNITFARVIQIYYPYNMQIFPHVFPGQDPRDCPERVGKEAAFSLKCKNAGYPDKYGNYRVAKITQVKHHWWWKMNYVFDGIFDRFELTEAWVLLLEEDHYVVQDALYVLNNIIQNRERYCVNCEIISLGFYLKSFSRYGLTIAHLGAHPWYSSRHNMGMAFRRESWLKVKNCSELFCKYDDYNWDWSLMQVSSFSKIFVLLLFLRKRSHEVIYQVAMHCLPKRFRVIFTKSPRVIHIGDCGLHTHRCNAHNTYMSIRSLLETHTDLFFPSRLVVSDVSQRSPKPSKANGGWGDIRDHALCRANTYPLNKTSHEIPELRDLMHTSVHIGTSTLS</sequence>
<dbReference type="GO" id="GO:0005795">
    <property type="term" value="C:Golgi stack"/>
    <property type="evidence" value="ECO:0007669"/>
    <property type="project" value="InterPro"/>
</dbReference>
<dbReference type="PANTHER" id="PTHR12871:SF0">
    <property type="entry name" value="ALPHA-1,6-MANNOSYL-GLYCOPROTEIN 2-BETA-N-ACETYLGLUCOSAMINYLTRANSFERASE"/>
    <property type="match status" value="1"/>
</dbReference>
<keyword evidence="9 27" id="KW-0812">Transmembrane</keyword>
<feature type="binding site" evidence="23">
    <location>
        <position position="154"/>
    </location>
    <ligand>
        <name>substrate</name>
    </ligand>
</feature>
<evidence type="ECO:0000256" key="11">
    <source>
        <dbReference type="ARBA" id="ARBA00022968"/>
    </source>
</evidence>
<evidence type="ECO:0000256" key="6">
    <source>
        <dbReference type="ARBA" id="ARBA00014817"/>
    </source>
</evidence>
<feature type="binding site" evidence="23">
    <location>
        <begin position="229"/>
        <end position="233"/>
    </location>
    <ligand>
        <name>substrate</name>
    </ligand>
</feature>
<evidence type="ECO:0000256" key="21">
    <source>
        <dbReference type="ARBA" id="ARBA00032915"/>
    </source>
</evidence>
<dbReference type="InterPro" id="IPR029044">
    <property type="entry name" value="Nucleotide-diphossugar_trans"/>
</dbReference>
<dbReference type="EMBL" id="KN716646">
    <property type="protein sequence ID" value="KJH42611.1"/>
    <property type="molecule type" value="Genomic_DNA"/>
</dbReference>
<keyword evidence="17 24" id="KW-0464">Manganese</keyword>
<evidence type="ECO:0000256" key="24">
    <source>
        <dbReference type="PIRSR" id="PIRSR607754-2"/>
    </source>
</evidence>
<evidence type="ECO:0000256" key="7">
    <source>
        <dbReference type="ARBA" id="ARBA00022676"/>
    </source>
</evidence>
<evidence type="ECO:0000256" key="14">
    <source>
        <dbReference type="ARBA" id="ARBA00023136"/>
    </source>
</evidence>
<keyword evidence="8 28" id="KW-0808">Transferase</keyword>
<keyword evidence="13" id="KW-0333">Golgi apparatus</keyword>
<comment type="pathway">
    <text evidence="3">Protein modification; protein glycosylation.</text>
</comment>
<evidence type="ECO:0000256" key="18">
    <source>
        <dbReference type="ARBA" id="ARBA00029663"/>
    </source>
</evidence>
<keyword evidence="14 27" id="KW-0472">Membrane</keyword>
<feature type="binding site" evidence="23">
    <location>
        <begin position="123"/>
        <end position="127"/>
    </location>
    <ligand>
        <name>substrate</name>
    </ligand>
</feature>
<keyword evidence="16 26" id="KW-0325">Glycoprotein</keyword>
<comment type="similarity">
    <text evidence="4">Belongs to the glycosyltransferase 16 (GT16) protein family.</text>
</comment>
<dbReference type="STRING" id="29172.A0A0D8XJW0"/>
<evidence type="ECO:0000256" key="20">
    <source>
        <dbReference type="ARBA" id="ARBA00032552"/>
    </source>
</evidence>
<evidence type="ECO:0000256" key="22">
    <source>
        <dbReference type="ARBA" id="ARBA00093257"/>
    </source>
</evidence>
<feature type="glycosylation site" description="N-linked (GlcNAc...) asparagine" evidence="26">
    <location>
        <position position="83"/>
    </location>
</feature>
<comment type="cofactor">
    <cofactor evidence="1 24">
        <name>Mn(2+)</name>
        <dbReference type="ChEBI" id="CHEBI:29035"/>
    </cofactor>
</comment>
<protein>
    <recommendedName>
        <fullName evidence="6">Alpha-1,6-mannosyl-glycoprotein 2-beta-N-acetylglucosaminyltransferase</fullName>
        <ecNumber evidence="5">2.4.1.143</ecNumber>
    </recommendedName>
    <alternativeName>
        <fullName evidence="21">Beta-1,2-N-acetylglucosaminyltransferase II</fullName>
    </alternativeName>
    <alternativeName>
        <fullName evidence="20">GlcNAc-T II</fullName>
    </alternativeName>
    <alternativeName>
        <fullName evidence="19">Mannoside acetylglucosaminyltransferase 2</fullName>
    </alternativeName>
    <alternativeName>
        <fullName evidence="18">N-glycosyl-oligosaccharide-glycoprotein N-acetylglucosaminyltransferase II</fullName>
    </alternativeName>
</protein>
<evidence type="ECO:0000256" key="10">
    <source>
        <dbReference type="ARBA" id="ARBA00022723"/>
    </source>
</evidence>
<feature type="disulfide bond" evidence="25">
    <location>
        <begin position="196"/>
        <end position="210"/>
    </location>
</feature>
<dbReference type="Pfam" id="PF05060">
    <property type="entry name" value="MGAT2"/>
    <property type="match status" value="2"/>
</dbReference>
<dbReference type="EC" id="2.4.1.143" evidence="5"/>
<dbReference type="Gene3D" id="3.90.550.10">
    <property type="entry name" value="Spore Coat Polysaccharide Biosynthesis Protein SpsA, Chain A"/>
    <property type="match status" value="1"/>
</dbReference>
<evidence type="ECO:0000256" key="5">
    <source>
        <dbReference type="ARBA" id="ARBA00012613"/>
    </source>
</evidence>
<dbReference type="GO" id="GO:0000139">
    <property type="term" value="C:Golgi membrane"/>
    <property type="evidence" value="ECO:0007669"/>
    <property type="project" value="UniProtKB-SubCell"/>
</dbReference>
<dbReference type="GO" id="GO:0046872">
    <property type="term" value="F:metal ion binding"/>
    <property type="evidence" value="ECO:0007669"/>
    <property type="project" value="UniProtKB-KW"/>
</dbReference>
<dbReference type="GO" id="GO:0006487">
    <property type="term" value="P:protein N-linked glycosylation"/>
    <property type="evidence" value="ECO:0007669"/>
    <property type="project" value="TreeGrafter"/>
</dbReference>
<organism evidence="28 29">
    <name type="scientific">Dictyocaulus viviparus</name>
    <name type="common">Bovine lungworm</name>
    <dbReference type="NCBI Taxonomy" id="29172"/>
    <lineage>
        <taxon>Eukaryota</taxon>
        <taxon>Metazoa</taxon>
        <taxon>Ecdysozoa</taxon>
        <taxon>Nematoda</taxon>
        <taxon>Chromadorea</taxon>
        <taxon>Rhabditida</taxon>
        <taxon>Rhabditina</taxon>
        <taxon>Rhabditomorpha</taxon>
        <taxon>Strongyloidea</taxon>
        <taxon>Metastrongylidae</taxon>
        <taxon>Dictyocaulus</taxon>
    </lineage>
</organism>
<evidence type="ECO:0000256" key="19">
    <source>
        <dbReference type="ARBA" id="ARBA00031203"/>
    </source>
</evidence>
<feature type="binding site" evidence="24">
    <location>
        <position position="262"/>
    </location>
    <ligand>
        <name>Mn(2+)</name>
        <dbReference type="ChEBI" id="CHEBI:29035"/>
    </ligand>
</feature>
<dbReference type="AlphaFoldDB" id="A0A0D8XJW0"/>
<evidence type="ECO:0000256" key="13">
    <source>
        <dbReference type="ARBA" id="ARBA00023034"/>
    </source>
</evidence>
<keyword evidence="12 27" id="KW-1133">Transmembrane helix</keyword>
<feature type="disulfide bond" evidence="25">
    <location>
        <begin position="341"/>
        <end position="464"/>
    </location>
</feature>
<feature type="transmembrane region" description="Helical" evidence="27">
    <location>
        <begin position="9"/>
        <end position="26"/>
    </location>
</feature>
<dbReference type="InterPro" id="IPR007754">
    <property type="entry name" value="GlcNAc_II"/>
</dbReference>
<evidence type="ECO:0000256" key="8">
    <source>
        <dbReference type="ARBA" id="ARBA00022679"/>
    </source>
</evidence>
<evidence type="ECO:0000256" key="16">
    <source>
        <dbReference type="ARBA" id="ARBA00023180"/>
    </source>
</evidence>